<proteinExistence type="predicted"/>
<gene>
    <name evidence="2" type="ORF">M7I_1783</name>
</gene>
<feature type="region of interest" description="Disordered" evidence="1">
    <location>
        <begin position="1"/>
        <end position="23"/>
    </location>
</feature>
<organism evidence="2 3">
    <name type="scientific">Glarea lozoyensis (strain ATCC 74030 / MF5533)</name>
    <dbReference type="NCBI Taxonomy" id="1104152"/>
    <lineage>
        <taxon>Eukaryota</taxon>
        <taxon>Fungi</taxon>
        <taxon>Dikarya</taxon>
        <taxon>Ascomycota</taxon>
        <taxon>Pezizomycotina</taxon>
        <taxon>Leotiomycetes</taxon>
        <taxon>Helotiales</taxon>
        <taxon>Helotiaceae</taxon>
        <taxon>Glarea</taxon>
    </lineage>
</organism>
<reference evidence="2 3" key="1">
    <citation type="journal article" date="2012" name="Eukaryot. Cell">
        <title>Genome sequence of the fungus Glarea lozoyensis: the first genome sequence of a species from the Helotiaceae family.</title>
        <authorList>
            <person name="Youssar L."/>
            <person name="Gruening B.A."/>
            <person name="Erxleben A."/>
            <person name="Guenther S."/>
            <person name="Huettel W."/>
        </authorList>
    </citation>
    <scope>NUCLEOTIDE SEQUENCE [LARGE SCALE GENOMIC DNA]</scope>
    <source>
        <strain evidence="3">ATCC 74030 / MF5533</strain>
    </source>
</reference>
<dbReference type="AlphaFoldDB" id="H0EH48"/>
<dbReference type="EMBL" id="AGUE01000032">
    <property type="protein sequence ID" value="EHL02189.1"/>
    <property type="molecule type" value="Genomic_DNA"/>
</dbReference>
<evidence type="ECO:0000256" key="1">
    <source>
        <dbReference type="SAM" id="MobiDB-lite"/>
    </source>
</evidence>
<keyword evidence="3" id="KW-1185">Reference proteome</keyword>
<evidence type="ECO:0000313" key="3">
    <source>
        <dbReference type="Proteomes" id="UP000005446"/>
    </source>
</evidence>
<dbReference type="InParanoid" id="H0EH48"/>
<protein>
    <submittedName>
        <fullName evidence="2">Uncharacterized protein</fullName>
    </submittedName>
</protein>
<evidence type="ECO:0000313" key="2">
    <source>
        <dbReference type="EMBL" id="EHL02189.1"/>
    </source>
</evidence>
<name>H0EH48_GLAL7</name>
<accession>H0EH48</accession>
<dbReference type="HOGENOM" id="CLU_2638288_0_0_1"/>
<feature type="compositionally biased region" description="Basic and acidic residues" evidence="1">
    <location>
        <begin position="1"/>
        <end position="10"/>
    </location>
</feature>
<comment type="caution">
    <text evidence="2">The sequence shown here is derived from an EMBL/GenBank/DDBJ whole genome shotgun (WGS) entry which is preliminary data.</text>
</comment>
<dbReference type="Proteomes" id="UP000005446">
    <property type="component" value="Unassembled WGS sequence"/>
</dbReference>
<sequence length="77" mass="8949">MKYKEHDDGGPTRPPQSSRVSENRHLTFKVTQEGIPHGKFPRQLTRQEVPWLILEYGNKTSRNSRVYSGWLKLSVVV</sequence>